<evidence type="ECO:0000313" key="5">
    <source>
        <dbReference type="EMBL" id="MEQ2427893.1"/>
    </source>
</evidence>
<evidence type="ECO:0000256" key="1">
    <source>
        <dbReference type="ARBA" id="ARBA00023015"/>
    </source>
</evidence>
<evidence type="ECO:0000313" key="6">
    <source>
        <dbReference type="Proteomes" id="UP001454086"/>
    </source>
</evidence>
<feature type="non-terminal residue" evidence="5">
    <location>
        <position position="1"/>
    </location>
</feature>
<evidence type="ECO:0000259" key="4">
    <source>
        <dbReference type="PROSITE" id="PS01124"/>
    </source>
</evidence>
<dbReference type="Pfam" id="PF12833">
    <property type="entry name" value="HTH_18"/>
    <property type="match status" value="1"/>
</dbReference>
<proteinExistence type="predicted"/>
<keyword evidence="1" id="KW-0805">Transcription regulation</keyword>
<dbReference type="PROSITE" id="PS01124">
    <property type="entry name" value="HTH_ARAC_FAMILY_2"/>
    <property type="match status" value="1"/>
</dbReference>
<dbReference type="Gene3D" id="1.10.10.60">
    <property type="entry name" value="Homeodomain-like"/>
    <property type="match status" value="2"/>
</dbReference>
<dbReference type="PANTHER" id="PTHR43280:SF10">
    <property type="entry name" value="REGULATORY PROTEIN POCR"/>
    <property type="match status" value="1"/>
</dbReference>
<dbReference type="Proteomes" id="UP001454086">
    <property type="component" value="Unassembled WGS sequence"/>
</dbReference>
<dbReference type="PANTHER" id="PTHR43280">
    <property type="entry name" value="ARAC-FAMILY TRANSCRIPTIONAL REGULATOR"/>
    <property type="match status" value="1"/>
</dbReference>
<evidence type="ECO:0000256" key="2">
    <source>
        <dbReference type="ARBA" id="ARBA00023125"/>
    </source>
</evidence>
<dbReference type="InterPro" id="IPR018060">
    <property type="entry name" value="HTH_AraC"/>
</dbReference>
<evidence type="ECO:0000256" key="3">
    <source>
        <dbReference type="ARBA" id="ARBA00023163"/>
    </source>
</evidence>
<keyword evidence="6" id="KW-1185">Reference proteome</keyword>
<protein>
    <submittedName>
        <fullName evidence="5">Helix-turn-helix transcriptional regulator</fullName>
    </submittedName>
</protein>
<dbReference type="RefSeq" id="WP_349118619.1">
    <property type="nucleotide sequence ID" value="NZ_JBBMFM010000134.1"/>
</dbReference>
<sequence>AGADIRNEYDLLTAAFDHAAVQNSDLNAVIREIAPDIEKKLFRDLLSGHWEPGTDLRAAFTRVGSVFGCEGRYVALAILLTTPESGQLNEVEAGVYFVGARNLLYKLAGTDCALHVQLYEGNLAAAVLEFDRRTAAFKVKEFTSGLIRDFCSAVQNATFQVQIGRGQVYDSMEDIGFSFQQAREQLMYIRYMDQSTGENEGGGAPNEPRSQLEYYRMRVGQVAKMVEEEDMAGAQALADRLLSECTSDTENGQKAREALTDYCNAVEECLIELHVDWPEGDTGLDSGYGDRTVEELTGKAQEAGRGLVSLLEGYYKKRRHKFIVAARSYIDEHYSDSSLSLNGVAGYLGVNPSYLSKLFTEALHKHFNDYLNECRVEEAKKLLMTNRLTVKEIGYRTGFNSVQNFIRVFKRYENVTPGQYRDLKRG</sequence>
<dbReference type="EMBL" id="JBBMFM010000134">
    <property type="protein sequence ID" value="MEQ2427893.1"/>
    <property type="molecule type" value="Genomic_DNA"/>
</dbReference>
<comment type="caution">
    <text evidence="5">The sequence shown here is derived from an EMBL/GenBank/DDBJ whole genome shotgun (WGS) entry which is preliminary data.</text>
</comment>
<dbReference type="SMART" id="SM00342">
    <property type="entry name" value="HTH_ARAC"/>
    <property type="match status" value="1"/>
</dbReference>
<dbReference type="PROSITE" id="PS00041">
    <property type="entry name" value="HTH_ARAC_FAMILY_1"/>
    <property type="match status" value="1"/>
</dbReference>
<keyword evidence="3" id="KW-0804">Transcription</keyword>
<dbReference type="PRINTS" id="PR00032">
    <property type="entry name" value="HTHARAC"/>
</dbReference>
<keyword evidence="2" id="KW-0238">DNA-binding</keyword>
<name>A0ABV1DDR1_9FIRM</name>
<accession>A0ABV1DDR1</accession>
<dbReference type="SUPFAM" id="SSF46689">
    <property type="entry name" value="Homeodomain-like"/>
    <property type="match status" value="1"/>
</dbReference>
<dbReference type="InterPro" id="IPR009057">
    <property type="entry name" value="Homeodomain-like_sf"/>
</dbReference>
<dbReference type="InterPro" id="IPR018062">
    <property type="entry name" value="HTH_AraC-typ_CS"/>
</dbReference>
<gene>
    <name evidence="5" type="ORF">WMQ36_23295</name>
</gene>
<reference evidence="5 6" key="1">
    <citation type="submission" date="2024-03" db="EMBL/GenBank/DDBJ databases">
        <title>Human intestinal bacterial collection.</title>
        <authorList>
            <person name="Pauvert C."/>
            <person name="Hitch T.C.A."/>
            <person name="Clavel T."/>
        </authorList>
    </citation>
    <scope>NUCLEOTIDE SEQUENCE [LARGE SCALE GENOMIC DNA]</scope>
    <source>
        <strain evidence="5 6">CLA-SR-H021</strain>
    </source>
</reference>
<feature type="domain" description="HTH araC/xylS-type" evidence="4">
    <location>
        <begin position="324"/>
        <end position="423"/>
    </location>
</feature>
<organism evidence="5 6">
    <name type="scientific">Enterocloster hominis</name>
    <name type="common">ex Hitch et al. 2024</name>
    <dbReference type="NCBI Taxonomy" id="1917870"/>
    <lineage>
        <taxon>Bacteria</taxon>
        <taxon>Bacillati</taxon>
        <taxon>Bacillota</taxon>
        <taxon>Clostridia</taxon>
        <taxon>Lachnospirales</taxon>
        <taxon>Lachnospiraceae</taxon>
        <taxon>Enterocloster</taxon>
    </lineage>
</organism>
<dbReference type="InterPro" id="IPR020449">
    <property type="entry name" value="Tscrpt_reg_AraC-type_HTH"/>
</dbReference>